<comment type="similarity">
    <text evidence="1 2">Belongs to the DTD family.</text>
</comment>
<dbReference type="InterPro" id="IPR023509">
    <property type="entry name" value="DTD-like_sf"/>
</dbReference>
<comment type="catalytic activity">
    <reaction evidence="2">
        <text>a D-aminoacyl-tRNA + H2O = a tRNA + a D-alpha-amino acid + H(+)</text>
        <dbReference type="Rhea" id="RHEA:13953"/>
        <dbReference type="Rhea" id="RHEA-COMP:10123"/>
        <dbReference type="Rhea" id="RHEA-COMP:10124"/>
        <dbReference type="ChEBI" id="CHEBI:15377"/>
        <dbReference type="ChEBI" id="CHEBI:15378"/>
        <dbReference type="ChEBI" id="CHEBI:59871"/>
        <dbReference type="ChEBI" id="CHEBI:78442"/>
        <dbReference type="ChEBI" id="CHEBI:79333"/>
        <dbReference type="EC" id="3.1.1.96"/>
    </reaction>
</comment>
<sequence>MRVIIQRVDYTEISINNMVHSSIRKGLLLLLGIEEADTQDDIDWLINKILHLRIFSDGDGLMNLSILDVQGDIMVVSQFTLFASTKKGTRPGFIRAAKPDFAKTIYQDFLDNIRSKCKLNIECGVFGMDMQLKLLNNGPVTIIIDTKNKE</sequence>
<dbReference type="EMBL" id="JADKFW010000004">
    <property type="protein sequence ID" value="MBK9716432.1"/>
    <property type="molecule type" value="Genomic_DNA"/>
</dbReference>
<keyword evidence="2" id="KW-0820">tRNA-binding</keyword>
<reference evidence="3 4" key="1">
    <citation type="submission" date="2020-10" db="EMBL/GenBank/DDBJ databases">
        <title>Connecting structure to function with the recovery of over 1000 high-quality activated sludge metagenome-assembled genomes encoding full-length rRNA genes using long-read sequencing.</title>
        <authorList>
            <person name="Singleton C.M."/>
            <person name="Petriglieri F."/>
            <person name="Kristensen J.M."/>
            <person name="Kirkegaard R.H."/>
            <person name="Michaelsen T.Y."/>
            <person name="Andersen M.H."/>
            <person name="Karst S.M."/>
            <person name="Dueholm M.S."/>
            <person name="Nielsen P.H."/>
            <person name="Albertsen M."/>
        </authorList>
    </citation>
    <scope>NUCLEOTIDE SEQUENCE [LARGE SCALE GENOMIC DNA]</scope>
    <source>
        <strain evidence="3">Ribe_18-Q3-R11-54_BAT3C.373</strain>
    </source>
</reference>
<comment type="caution">
    <text evidence="3">The sequence shown here is derived from an EMBL/GenBank/DDBJ whole genome shotgun (WGS) entry which is preliminary data.</text>
</comment>
<evidence type="ECO:0000313" key="4">
    <source>
        <dbReference type="Proteomes" id="UP000808349"/>
    </source>
</evidence>
<dbReference type="NCBIfam" id="TIGR00256">
    <property type="entry name" value="D-aminoacyl-tRNA deacylase"/>
    <property type="match status" value="1"/>
</dbReference>
<dbReference type="GO" id="GO:0000049">
    <property type="term" value="F:tRNA binding"/>
    <property type="evidence" value="ECO:0007669"/>
    <property type="project" value="UniProtKB-UniRule"/>
</dbReference>
<comment type="subunit">
    <text evidence="2">Homodimer.</text>
</comment>
<dbReference type="EC" id="3.1.1.96" evidence="2"/>
<dbReference type="HAMAP" id="MF_00518">
    <property type="entry name" value="Deacylase_Dtd"/>
    <property type="match status" value="1"/>
</dbReference>
<dbReference type="EC" id="3.1.1.-" evidence="2"/>
<dbReference type="GO" id="GO:0019478">
    <property type="term" value="P:D-amino acid catabolic process"/>
    <property type="evidence" value="ECO:0007669"/>
    <property type="project" value="UniProtKB-UniRule"/>
</dbReference>
<organism evidence="3 4">
    <name type="scientific">Candidatus Defluviibacterium haderslevense</name>
    <dbReference type="NCBI Taxonomy" id="2981993"/>
    <lineage>
        <taxon>Bacteria</taxon>
        <taxon>Pseudomonadati</taxon>
        <taxon>Bacteroidota</taxon>
        <taxon>Saprospiria</taxon>
        <taxon>Saprospirales</taxon>
        <taxon>Saprospiraceae</taxon>
        <taxon>Candidatus Defluviibacterium</taxon>
    </lineage>
</organism>
<evidence type="ECO:0000256" key="1">
    <source>
        <dbReference type="ARBA" id="ARBA00009673"/>
    </source>
</evidence>
<proteinExistence type="inferred from homology"/>
<dbReference type="PANTHER" id="PTHR10472">
    <property type="entry name" value="D-TYROSYL-TRNA TYR DEACYLASE"/>
    <property type="match status" value="1"/>
</dbReference>
<evidence type="ECO:0000313" key="3">
    <source>
        <dbReference type="EMBL" id="MBK9716432.1"/>
    </source>
</evidence>
<dbReference type="GO" id="GO:0005737">
    <property type="term" value="C:cytoplasm"/>
    <property type="evidence" value="ECO:0007669"/>
    <property type="project" value="UniProtKB-SubCell"/>
</dbReference>
<comment type="catalytic activity">
    <reaction evidence="2">
        <text>glycyl-tRNA(Ala) + H2O = tRNA(Ala) + glycine + H(+)</text>
        <dbReference type="Rhea" id="RHEA:53744"/>
        <dbReference type="Rhea" id="RHEA-COMP:9657"/>
        <dbReference type="Rhea" id="RHEA-COMP:13640"/>
        <dbReference type="ChEBI" id="CHEBI:15377"/>
        <dbReference type="ChEBI" id="CHEBI:15378"/>
        <dbReference type="ChEBI" id="CHEBI:57305"/>
        <dbReference type="ChEBI" id="CHEBI:78442"/>
        <dbReference type="ChEBI" id="CHEBI:78522"/>
    </reaction>
</comment>
<dbReference type="Pfam" id="PF02580">
    <property type="entry name" value="Tyr_Deacylase"/>
    <property type="match status" value="1"/>
</dbReference>
<evidence type="ECO:0000256" key="2">
    <source>
        <dbReference type="HAMAP-Rule" id="MF_00518"/>
    </source>
</evidence>
<dbReference type="Proteomes" id="UP000808349">
    <property type="component" value="Unassembled WGS sequence"/>
</dbReference>
<dbReference type="FunFam" id="3.50.80.10:FF:000001">
    <property type="entry name" value="D-aminoacyl-tRNA deacylase"/>
    <property type="match status" value="1"/>
</dbReference>
<protein>
    <recommendedName>
        <fullName evidence="2">D-aminoacyl-tRNA deacylase</fullName>
        <shortName evidence="2">DTD</shortName>
        <ecNumber evidence="2">3.1.1.96</ecNumber>
    </recommendedName>
    <alternativeName>
        <fullName evidence="2">Gly-tRNA(Ala) deacylase</fullName>
        <ecNumber evidence="2">3.1.1.-</ecNumber>
    </alternativeName>
</protein>
<comment type="subcellular location">
    <subcellularLocation>
        <location evidence="2">Cytoplasm</location>
    </subcellularLocation>
</comment>
<name>A0A9D7S5V8_9BACT</name>
<keyword evidence="2" id="KW-0694">RNA-binding</keyword>
<comment type="function">
    <text evidence="2">An aminoacyl-tRNA editing enzyme that deacylates mischarged D-aminoacyl-tRNAs. Also deacylates mischarged glycyl-tRNA(Ala), protecting cells against glycine mischarging by AlaRS. Acts via tRNA-based rather than protein-based catalysis; rejects L-amino acids rather than detecting D-amino acids in the active site. By recycling D-aminoacyl-tRNA to D-amino acids and free tRNA molecules, this enzyme counteracts the toxicity associated with the formation of D-aminoacyl-tRNA entities in vivo and helps enforce protein L-homochirality.</text>
</comment>
<dbReference type="PANTHER" id="PTHR10472:SF5">
    <property type="entry name" value="D-AMINOACYL-TRNA DEACYLASE 1"/>
    <property type="match status" value="1"/>
</dbReference>
<dbReference type="GO" id="GO:0106026">
    <property type="term" value="F:Gly-tRNA(Ala) deacylase activity"/>
    <property type="evidence" value="ECO:0007669"/>
    <property type="project" value="UniProtKB-UniRule"/>
</dbReference>
<dbReference type="GO" id="GO:0043908">
    <property type="term" value="F:Ser(Gly)-tRNA(Ala) hydrolase activity"/>
    <property type="evidence" value="ECO:0007669"/>
    <property type="project" value="UniProtKB-UniRule"/>
</dbReference>
<dbReference type="InterPro" id="IPR003732">
    <property type="entry name" value="Daa-tRNA_deacyls_DTD"/>
</dbReference>
<dbReference type="Gene3D" id="3.50.80.10">
    <property type="entry name" value="D-tyrosyl-tRNA(Tyr) deacylase"/>
    <property type="match status" value="1"/>
</dbReference>
<dbReference type="GO" id="GO:0051500">
    <property type="term" value="F:D-tyrosyl-tRNA(Tyr) deacylase activity"/>
    <property type="evidence" value="ECO:0007669"/>
    <property type="project" value="TreeGrafter"/>
</dbReference>
<dbReference type="AlphaFoldDB" id="A0A9D7S5V8"/>
<gene>
    <name evidence="2" type="primary">dtd</name>
    <name evidence="3" type="ORF">IPO85_02705</name>
</gene>
<feature type="short sequence motif" description="Gly-cisPro motif, important for rejection of L-amino acids" evidence="2">
    <location>
        <begin position="138"/>
        <end position="139"/>
    </location>
</feature>
<comment type="domain">
    <text evidence="2">A Gly-cisPro motif from one monomer fits into the active site of the other monomer to allow specific chiral rejection of L-amino acids.</text>
</comment>
<accession>A0A9D7S5V8</accession>
<dbReference type="SUPFAM" id="SSF69500">
    <property type="entry name" value="DTD-like"/>
    <property type="match status" value="1"/>
</dbReference>
<keyword evidence="2 3" id="KW-0378">Hydrolase</keyword>
<keyword evidence="2" id="KW-0963">Cytoplasm</keyword>